<protein>
    <submittedName>
        <fullName evidence="1">Uncharacterized protein</fullName>
    </submittedName>
</protein>
<sequence length="178" mass="19384">MAFSLQISYIRVLFLAFLTISFPLPGKGDLIDDVCSEMPDKKPLCLDTLRTDPRSTTQNLEVLAQISIDACVKDATGLPSFVESLGNKVSDPRVKTRISGCVINAENALGGITHAKQLVGTRFYGAAKENARTANDTLSICEHTFLIPSAVEPVELKQAMDRLESLVSIFIVITNRLS</sequence>
<accession>A0ACB8YZH2</accession>
<organism evidence="1 2">
    <name type="scientific">Cichorium intybus</name>
    <name type="common">Chicory</name>
    <dbReference type="NCBI Taxonomy" id="13427"/>
    <lineage>
        <taxon>Eukaryota</taxon>
        <taxon>Viridiplantae</taxon>
        <taxon>Streptophyta</taxon>
        <taxon>Embryophyta</taxon>
        <taxon>Tracheophyta</taxon>
        <taxon>Spermatophyta</taxon>
        <taxon>Magnoliopsida</taxon>
        <taxon>eudicotyledons</taxon>
        <taxon>Gunneridae</taxon>
        <taxon>Pentapetalae</taxon>
        <taxon>asterids</taxon>
        <taxon>campanulids</taxon>
        <taxon>Asterales</taxon>
        <taxon>Asteraceae</taxon>
        <taxon>Cichorioideae</taxon>
        <taxon>Cichorieae</taxon>
        <taxon>Cichoriinae</taxon>
        <taxon>Cichorium</taxon>
    </lineage>
</organism>
<evidence type="ECO:0000313" key="1">
    <source>
        <dbReference type="EMBL" id="KAI3690875.1"/>
    </source>
</evidence>
<reference evidence="1 2" key="2">
    <citation type="journal article" date="2022" name="Mol. Ecol. Resour.">
        <title>The genomes of chicory, endive, great burdock and yacon provide insights into Asteraceae paleo-polyploidization history and plant inulin production.</title>
        <authorList>
            <person name="Fan W."/>
            <person name="Wang S."/>
            <person name="Wang H."/>
            <person name="Wang A."/>
            <person name="Jiang F."/>
            <person name="Liu H."/>
            <person name="Zhao H."/>
            <person name="Xu D."/>
            <person name="Zhang Y."/>
        </authorList>
    </citation>
    <scope>NUCLEOTIDE SEQUENCE [LARGE SCALE GENOMIC DNA]</scope>
    <source>
        <strain evidence="2">cv. Punajuju</strain>
        <tissue evidence="1">Leaves</tissue>
    </source>
</reference>
<comment type="caution">
    <text evidence="1">The sequence shown here is derived from an EMBL/GenBank/DDBJ whole genome shotgun (WGS) entry which is preliminary data.</text>
</comment>
<gene>
    <name evidence="1" type="ORF">L2E82_49087</name>
</gene>
<reference evidence="2" key="1">
    <citation type="journal article" date="2022" name="Mol. Ecol. Resour.">
        <title>The genomes of chicory, endive, great burdock and yacon provide insights into Asteraceae palaeo-polyploidization history and plant inulin production.</title>
        <authorList>
            <person name="Fan W."/>
            <person name="Wang S."/>
            <person name="Wang H."/>
            <person name="Wang A."/>
            <person name="Jiang F."/>
            <person name="Liu H."/>
            <person name="Zhao H."/>
            <person name="Xu D."/>
            <person name="Zhang Y."/>
        </authorList>
    </citation>
    <scope>NUCLEOTIDE SEQUENCE [LARGE SCALE GENOMIC DNA]</scope>
    <source>
        <strain evidence="2">cv. Punajuju</strain>
    </source>
</reference>
<dbReference type="EMBL" id="CM042017">
    <property type="protein sequence ID" value="KAI3690875.1"/>
    <property type="molecule type" value="Genomic_DNA"/>
</dbReference>
<evidence type="ECO:0000313" key="2">
    <source>
        <dbReference type="Proteomes" id="UP001055811"/>
    </source>
</evidence>
<keyword evidence="2" id="KW-1185">Reference proteome</keyword>
<proteinExistence type="predicted"/>
<name>A0ACB8YZH2_CICIN</name>
<dbReference type="Proteomes" id="UP001055811">
    <property type="component" value="Linkage Group LG09"/>
</dbReference>